<protein>
    <submittedName>
        <fullName evidence="1">Dienelactone hydrolase</fullName>
    </submittedName>
</protein>
<comment type="caution">
    <text evidence="1">The sequence shown here is derived from an EMBL/GenBank/DDBJ whole genome shotgun (WGS) entry which is preliminary data.</text>
</comment>
<evidence type="ECO:0000313" key="2">
    <source>
        <dbReference type="Proteomes" id="UP000887104"/>
    </source>
</evidence>
<sequence>MRVLLVSDIFGLCESTDLLISALTAQGHSLEIVEPYNKQRHDFVDETGAYDAFVEHCGHDDYLALTTAALVAFKPDVVIGFSAGANALWRASTLKQSNGLQFICFYPTRIHRFLDHEVNSTTEVIFPAFESAFDVAEIDKAIATKENVTTQVTPYQHGFMNSRSKAYSDMAQAYGLDLLKTRLLAYSAL</sequence>
<dbReference type="EMBL" id="BPEY01000084">
    <property type="protein sequence ID" value="GIU50374.1"/>
    <property type="molecule type" value="Genomic_DNA"/>
</dbReference>
<dbReference type="Gene3D" id="3.40.50.1820">
    <property type="entry name" value="alpha/beta hydrolase"/>
    <property type="match status" value="1"/>
</dbReference>
<evidence type="ECO:0000313" key="1">
    <source>
        <dbReference type="EMBL" id="GIU50374.1"/>
    </source>
</evidence>
<dbReference type="InterPro" id="IPR029058">
    <property type="entry name" value="AB_hydrolase_fold"/>
</dbReference>
<keyword evidence="1" id="KW-0378">Hydrolase</keyword>
<name>A0ABQ4PP51_9GAMM</name>
<dbReference type="RefSeq" id="WP_220782598.1">
    <property type="nucleotide sequence ID" value="NZ_BPEY01000084.1"/>
</dbReference>
<keyword evidence="2" id="KW-1185">Reference proteome</keyword>
<dbReference type="Proteomes" id="UP000887104">
    <property type="component" value="Unassembled WGS sequence"/>
</dbReference>
<accession>A0ABQ4PP51</accession>
<dbReference type="GO" id="GO:0016787">
    <property type="term" value="F:hydrolase activity"/>
    <property type="evidence" value="ECO:0007669"/>
    <property type="project" value="UniProtKB-KW"/>
</dbReference>
<proteinExistence type="predicted"/>
<organism evidence="1 2">
    <name type="scientific">Shewanella sairae</name>
    <dbReference type="NCBI Taxonomy" id="190310"/>
    <lineage>
        <taxon>Bacteria</taxon>
        <taxon>Pseudomonadati</taxon>
        <taxon>Pseudomonadota</taxon>
        <taxon>Gammaproteobacteria</taxon>
        <taxon>Alteromonadales</taxon>
        <taxon>Shewanellaceae</taxon>
        <taxon>Shewanella</taxon>
    </lineage>
</organism>
<gene>
    <name evidence="1" type="ORF">TUM4438_36160</name>
</gene>
<reference evidence="1" key="1">
    <citation type="submission" date="2021-05" db="EMBL/GenBank/DDBJ databases">
        <title>Molecular characterization for Shewanella algae harboring chromosomal blaOXA-55-like strains isolated from clinical and environment sample.</title>
        <authorList>
            <person name="Ohama Y."/>
            <person name="Aoki K."/>
            <person name="Harada S."/>
            <person name="Moriya K."/>
            <person name="Ishii Y."/>
            <person name="Tateda K."/>
        </authorList>
    </citation>
    <scope>NUCLEOTIDE SEQUENCE</scope>
    <source>
        <strain evidence="1">JCM 11563</strain>
    </source>
</reference>